<dbReference type="Proteomes" id="UP001165121">
    <property type="component" value="Unassembled WGS sequence"/>
</dbReference>
<protein>
    <submittedName>
        <fullName evidence="2">Unnamed protein product</fullName>
    </submittedName>
</protein>
<keyword evidence="3" id="KW-1185">Reference proteome</keyword>
<evidence type="ECO:0000313" key="3">
    <source>
        <dbReference type="Proteomes" id="UP001165121"/>
    </source>
</evidence>
<organism evidence="2 3">
    <name type="scientific">Phytophthora fragariaefolia</name>
    <dbReference type="NCBI Taxonomy" id="1490495"/>
    <lineage>
        <taxon>Eukaryota</taxon>
        <taxon>Sar</taxon>
        <taxon>Stramenopiles</taxon>
        <taxon>Oomycota</taxon>
        <taxon>Peronosporomycetes</taxon>
        <taxon>Peronosporales</taxon>
        <taxon>Peronosporaceae</taxon>
        <taxon>Phytophthora</taxon>
    </lineage>
</organism>
<dbReference type="InterPro" id="IPR043502">
    <property type="entry name" value="DNA/RNA_pol_sf"/>
</dbReference>
<evidence type="ECO:0000313" key="2">
    <source>
        <dbReference type="EMBL" id="GMF52581.1"/>
    </source>
</evidence>
<gene>
    <name evidence="2" type="ORF">Pfra01_002156500</name>
</gene>
<dbReference type="InterPro" id="IPR013103">
    <property type="entry name" value="RVT_2"/>
</dbReference>
<comment type="caution">
    <text evidence="2">The sequence shown here is derived from an EMBL/GenBank/DDBJ whole genome shotgun (WGS) entry which is preliminary data.</text>
</comment>
<proteinExistence type="predicted"/>
<accession>A0A9W6Y547</accession>
<reference evidence="2" key="1">
    <citation type="submission" date="2023-04" db="EMBL/GenBank/DDBJ databases">
        <title>Phytophthora fragariaefolia NBRC 109709.</title>
        <authorList>
            <person name="Ichikawa N."/>
            <person name="Sato H."/>
            <person name="Tonouchi N."/>
        </authorList>
    </citation>
    <scope>NUCLEOTIDE SEQUENCE</scope>
    <source>
        <strain evidence="2">NBRC 109709</strain>
    </source>
</reference>
<sequence>MWVHSVKTDHQGYVVRFKARLVTLVNYQRPGVDFHETIAPVARMLSVRLLVGLAARLGLQVYGGGINAAYLNARLQIQQYLHSIDGYPCEINGHMYVVLKALYVLQQSGREWNSELNQRLGEHGYQQSLTEPCLYYRFKGDTIMYVLVYVDDILVATNNEQCKKELFEELDKVYGIKDQGLLKEYLGIEIEQTTEHIVIRLSKYAQDILEIFFYYSEAHAVGIPMEVNAQF</sequence>
<dbReference type="AlphaFoldDB" id="A0A9W6Y547"/>
<feature type="domain" description="Reverse transcriptase Ty1/copia-type" evidence="1">
    <location>
        <begin position="2"/>
        <end position="226"/>
    </location>
</feature>
<name>A0A9W6Y547_9STRA</name>
<dbReference type="Pfam" id="PF07727">
    <property type="entry name" value="RVT_2"/>
    <property type="match status" value="1"/>
</dbReference>
<evidence type="ECO:0000259" key="1">
    <source>
        <dbReference type="Pfam" id="PF07727"/>
    </source>
</evidence>
<dbReference type="EMBL" id="BSXT01003105">
    <property type="protein sequence ID" value="GMF52581.1"/>
    <property type="molecule type" value="Genomic_DNA"/>
</dbReference>
<dbReference type="SUPFAM" id="SSF56672">
    <property type="entry name" value="DNA/RNA polymerases"/>
    <property type="match status" value="1"/>
</dbReference>
<dbReference type="OrthoDB" id="160040at2759"/>